<keyword evidence="3" id="KW-1185">Reference proteome</keyword>
<dbReference type="Proteomes" id="UP000085678">
    <property type="component" value="Unplaced"/>
</dbReference>
<evidence type="ECO:0000313" key="4">
    <source>
        <dbReference type="RefSeq" id="XP_013393198.1"/>
    </source>
</evidence>
<sequence length="438" mass="48725">MLWRRLLFALQLVGLSRFQVNGEDTYYSMDDGGSCWRKNAKYKALSSASTVEMYAWGPGGTSSGVVGDPTSCRFLFKAQDLDHVLTVDFKSGFFWSNRSDSYLVFYDGDQSSHEMLRLSSKSSTPKMSYSTNSRFLSVRMIAGSRSSIDFHFKIVATLRIEEKVKMMTRDPDLAYYHRSMDDSGSCGEVVSVYRSDVEDVRAAPGSNLPSVCQLVFKSALAPVSLKMEFHETNLISIRSILRLYDGDNVKSPLLMTLNSTTDMPSEPILTSGVFLLVHYSRDSRSLDSLHFTVRQGTPYKTGQAFHAAAVLGGMSATLVVFLIITAGLCTYFPQRAAERRLMEQRRAQATEQAHRQNQEHVIRSYVIAPPPAYSDLDFPDPSSLAQLPTYSDIEANPQAYLVVMPLPYGFIPRPTSADNHCDSAQGIDHDASTSCKST</sequence>
<protein>
    <submittedName>
        <fullName evidence="4">Uncharacterized protein LOC106160938 isoform X1</fullName>
    </submittedName>
</protein>
<dbReference type="AlphaFoldDB" id="A0A1S3I4P8"/>
<feature type="signal peptide" evidence="2">
    <location>
        <begin position="1"/>
        <end position="22"/>
    </location>
</feature>
<evidence type="ECO:0000256" key="1">
    <source>
        <dbReference type="SAM" id="Phobius"/>
    </source>
</evidence>
<dbReference type="RefSeq" id="XP_013393198.1">
    <property type="nucleotide sequence ID" value="XM_013537744.1"/>
</dbReference>
<keyword evidence="1" id="KW-0812">Transmembrane</keyword>
<keyword evidence="2" id="KW-0732">Signal</keyword>
<proteinExistence type="predicted"/>
<name>A0A1S3I4P8_LINAN</name>
<dbReference type="KEGG" id="lak:106160938"/>
<reference evidence="4" key="1">
    <citation type="submission" date="2025-08" db="UniProtKB">
        <authorList>
            <consortium name="RefSeq"/>
        </authorList>
    </citation>
    <scope>IDENTIFICATION</scope>
    <source>
        <tissue evidence="4">Gonads</tissue>
    </source>
</reference>
<keyword evidence="1" id="KW-1133">Transmembrane helix</keyword>
<evidence type="ECO:0000313" key="3">
    <source>
        <dbReference type="Proteomes" id="UP000085678"/>
    </source>
</evidence>
<accession>A0A1S3I4P8</accession>
<feature type="chain" id="PRO_5010335453" evidence="2">
    <location>
        <begin position="23"/>
        <end position="438"/>
    </location>
</feature>
<keyword evidence="1" id="KW-0472">Membrane</keyword>
<organism evidence="3 4">
    <name type="scientific">Lingula anatina</name>
    <name type="common">Brachiopod</name>
    <name type="synonym">Lingula unguis</name>
    <dbReference type="NCBI Taxonomy" id="7574"/>
    <lineage>
        <taxon>Eukaryota</taxon>
        <taxon>Metazoa</taxon>
        <taxon>Spiralia</taxon>
        <taxon>Lophotrochozoa</taxon>
        <taxon>Brachiopoda</taxon>
        <taxon>Linguliformea</taxon>
        <taxon>Lingulata</taxon>
        <taxon>Lingulida</taxon>
        <taxon>Linguloidea</taxon>
        <taxon>Lingulidae</taxon>
        <taxon>Lingula</taxon>
    </lineage>
</organism>
<dbReference type="GeneID" id="106160938"/>
<gene>
    <name evidence="4" type="primary">LOC106160938</name>
</gene>
<evidence type="ECO:0000256" key="2">
    <source>
        <dbReference type="SAM" id="SignalP"/>
    </source>
</evidence>
<feature type="transmembrane region" description="Helical" evidence="1">
    <location>
        <begin position="304"/>
        <end position="332"/>
    </location>
</feature>
<dbReference type="InParanoid" id="A0A1S3I4P8"/>